<dbReference type="GeneID" id="111022541"/>
<evidence type="ECO:0000313" key="3">
    <source>
        <dbReference type="RefSeq" id="XP_022155398.1"/>
    </source>
</evidence>
<organism evidence="2 3">
    <name type="scientific">Momordica charantia</name>
    <name type="common">Bitter gourd</name>
    <name type="synonym">Balsam pear</name>
    <dbReference type="NCBI Taxonomy" id="3673"/>
    <lineage>
        <taxon>Eukaryota</taxon>
        <taxon>Viridiplantae</taxon>
        <taxon>Streptophyta</taxon>
        <taxon>Embryophyta</taxon>
        <taxon>Tracheophyta</taxon>
        <taxon>Spermatophyta</taxon>
        <taxon>Magnoliopsida</taxon>
        <taxon>eudicotyledons</taxon>
        <taxon>Gunneridae</taxon>
        <taxon>Pentapetalae</taxon>
        <taxon>rosids</taxon>
        <taxon>fabids</taxon>
        <taxon>Cucurbitales</taxon>
        <taxon>Cucurbitaceae</taxon>
        <taxon>Momordiceae</taxon>
        <taxon>Momordica</taxon>
    </lineage>
</organism>
<feature type="compositionally biased region" description="Polar residues" evidence="1">
    <location>
        <begin position="100"/>
        <end position="111"/>
    </location>
</feature>
<dbReference type="AlphaFoldDB" id="A0A6J1DMU9"/>
<evidence type="ECO:0000313" key="2">
    <source>
        <dbReference type="Proteomes" id="UP000504603"/>
    </source>
</evidence>
<gene>
    <name evidence="3" type="primary">LOC111022541</name>
</gene>
<feature type="region of interest" description="Disordered" evidence="1">
    <location>
        <begin position="78"/>
        <end position="160"/>
    </location>
</feature>
<accession>A0A6J1DMU9</accession>
<keyword evidence="2" id="KW-1185">Reference proteome</keyword>
<evidence type="ECO:0000256" key="1">
    <source>
        <dbReference type="SAM" id="MobiDB-lite"/>
    </source>
</evidence>
<reference evidence="3" key="1">
    <citation type="submission" date="2025-08" db="UniProtKB">
        <authorList>
            <consortium name="RefSeq"/>
        </authorList>
    </citation>
    <scope>IDENTIFICATION</scope>
    <source>
        <strain evidence="3">OHB3-1</strain>
    </source>
</reference>
<name>A0A6J1DMU9_MOMCH</name>
<proteinExistence type="predicted"/>
<dbReference type="RefSeq" id="XP_022155398.1">
    <property type="nucleotide sequence ID" value="XM_022299706.1"/>
</dbReference>
<feature type="compositionally biased region" description="Basic and acidic residues" evidence="1">
    <location>
        <begin position="78"/>
        <end position="97"/>
    </location>
</feature>
<sequence>MLKWESFPFICMDGRPGRTTVETEGMHRVVRSPNGGVCAPDNQWVVPPFAGLLPTVCGCSGSLSYSKDDDTLVCLRRGEREDPTKREKIREEPREGMNQKGGQCSATQASSPDRLVIDVDQGSSSRPSWRGAVLGPLAENSRRPDLTTMHAGPSPSRPNF</sequence>
<dbReference type="Proteomes" id="UP000504603">
    <property type="component" value="Unplaced"/>
</dbReference>
<protein>
    <submittedName>
        <fullName evidence="3">Uncharacterized protein LOC111022541</fullName>
    </submittedName>
</protein>
<dbReference type="KEGG" id="mcha:111022541"/>